<dbReference type="EMBL" id="JBAWKC010000001">
    <property type="protein sequence ID" value="MFH6767552.1"/>
    <property type="molecule type" value="Genomic_DNA"/>
</dbReference>
<keyword evidence="1 2" id="KW-0732">Signal</keyword>
<evidence type="ECO:0000256" key="2">
    <source>
        <dbReference type="SAM" id="SignalP"/>
    </source>
</evidence>
<name>A0ABW7MP81_9FLAO</name>
<dbReference type="CDD" id="cd01951">
    <property type="entry name" value="lectin_L-type"/>
    <property type="match status" value="1"/>
</dbReference>
<keyword evidence="4" id="KW-1185">Reference proteome</keyword>
<gene>
    <name evidence="3" type="ORF">V8G56_02300</name>
</gene>
<accession>A0ABW7MP81</accession>
<dbReference type="InterPro" id="IPR026341">
    <property type="entry name" value="T9SS_type_B"/>
</dbReference>
<dbReference type="Proteomes" id="UP001610104">
    <property type="component" value="Unassembled WGS sequence"/>
</dbReference>
<dbReference type="InterPro" id="IPR014755">
    <property type="entry name" value="Cu-Rt/internalin_Ig-like"/>
</dbReference>
<protein>
    <submittedName>
        <fullName evidence="3">T9SS type B sorting domain-containing protein</fullName>
    </submittedName>
</protein>
<dbReference type="InterPro" id="IPR056573">
    <property type="entry name" value="Lectin_L-type_dom"/>
</dbReference>
<dbReference type="Pfam" id="PF18483">
    <property type="entry name" value="Lectin_L-type_dom"/>
    <property type="match status" value="1"/>
</dbReference>
<comment type="caution">
    <text evidence="3">The sequence shown here is derived from an EMBL/GenBank/DDBJ whole genome shotgun (WGS) entry which is preliminary data.</text>
</comment>
<evidence type="ECO:0000313" key="4">
    <source>
        <dbReference type="Proteomes" id="UP001610104"/>
    </source>
</evidence>
<evidence type="ECO:0000313" key="3">
    <source>
        <dbReference type="EMBL" id="MFH6767552.1"/>
    </source>
</evidence>
<feature type="chain" id="PRO_5045144825" evidence="2">
    <location>
        <begin position="22"/>
        <end position="677"/>
    </location>
</feature>
<dbReference type="InterPro" id="IPR013320">
    <property type="entry name" value="ConA-like_dom_sf"/>
</dbReference>
<proteinExistence type="predicted"/>
<dbReference type="PANTHER" id="PTHR12223:SF19">
    <property type="entry name" value="LEGUME LECTIN DOMAIN-CONTAINING PROTEIN"/>
    <property type="match status" value="1"/>
</dbReference>
<sequence>MNLKSYFFLFIVLGSLTQVYAQLNATVIGDAINQGNNCYVITPDQLDQAGGVWYDNPIDFDSNFTIYYQNVFGNKDANGADGMALVFKGNPTPVIGGIGGGLGYNGVSSSLVIEFDTYQNNGNGVELYGDPAYDHIAIMQNGSPDHNNTFNNLAGPIQASISSPNIEDGNSHEVKIVWNATTKVLSVFFDCVLRLTLNQDVKLTIFSGDDTVYFGFVGSTGGLSNVQRVCFNSLSFVDNLQLQDETICLGNSTNVDATIPSGNTYSWTPTTGVSNPNIANPDLSPALTTTYTVTISDVCGETTSEDITITVLPFIDPVFDPVPAICEGDALNELPSISNNGISGTWAPELDNSKTTTYTFTPSNGECAFEATLEIIVNPTLMPIFDAVNQICPGEFLEELPVTSSNGFTGSWSPALNNMQTTVYTFTPDSGQGCAGPATLEIIVTDPIVPTFNFFNSVCEGDVVDDFPTTSAEGITGTWSPAFNNLVTTRYTFTPDGGQCSIETALEIQVIPISELVIEVEIISEPFSDNQTVVANVAGGTGTYEFQLDNGPWLRENSFSGITGCDEHMLRAREISGCSNIAVGAFRILEYPKVFTPNGDSYKDSWNIDCLRDQTSARISIYDRYGKMIAVIYPSGFGWNGIYNGAPMPTNDYWFEVDYFSEDGSPRVFRSHFTLKR</sequence>
<dbReference type="Pfam" id="PF13585">
    <property type="entry name" value="CHU_C"/>
    <property type="match status" value="1"/>
</dbReference>
<evidence type="ECO:0000256" key="1">
    <source>
        <dbReference type="ARBA" id="ARBA00022729"/>
    </source>
</evidence>
<dbReference type="SUPFAM" id="SSF49899">
    <property type="entry name" value="Concanavalin A-like lectins/glucanases"/>
    <property type="match status" value="1"/>
</dbReference>
<dbReference type="InterPro" id="IPR051136">
    <property type="entry name" value="Intracellular_Lectin-GPT"/>
</dbReference>
<dbReference type="NCBIfam" id="TIGR04131">
    <property type="entry name" value="Bac_Flav_CTERM"/>
    <property type="match status" value="1"/>
</dbReference>
<reference evidence="3 4" key="1">
    <citation type="submission" date="2024-02" db="EMBL/GenBank/DDBJ databases">
        <title>A Gaetbulibacter species isolated from tidal flats and genomic insights of their niches.</title>
        <authorList>
            <person name="Ye Y."/>
        </authorList>
    </citation>
    <scope>NUCLEOTIDE SEQUENCE [LARGE SCALE GENOMIC DNA]</scope>
    <source>
        <strain evidence="3 4">KEM-8</strain>
    </source>
</reference>
<feature type="signal peptide" evidence="2">
    <location>
        <begin position="1"/>
        <end position="21"/>
    </location>
</feature>
<dbReference type="PANTHER" id="PTHR12223">
    <property type="entry name" value="VESICULAR MANNOSE-BINDING LECTIN"/>
    <property type="match status" value="1"/>
</dbReference>
<dbReference type="RefSeq" id="WP_395436849.1">
    <property type="nucleotide sequence ID" value="NZ_JBAWKC010000001.1"/>
</dbReference>
<dbReference type="Gene3D" id="2.60.40.1220">
    <property type="match status" value="2"/>
</dbReference>
<dbReference type="Gene3D" id="2.60.120.200">
    <property type="match status" value="1"/>
</dbReference>
<organism evidence="3 4">
    <name type="scientific">Gaetbulibacter aquiaggeris</name>
    <dbReference type="NCBI Taxonomy" id="1735373"/>
    <lineage>
        <taxon>Bacteria</taxon>
        <taxon>Pseudomonadati</taxon>
        <taxon>Bacteroidota</taxon>
        <taxon>Flavobacteriia</taxon>
        <taxon>Flavobacteriales</taxon>
        <taxon>Flavobacteriaceae</taxon>
        <taxon>Gaetbulibacter</taxon>
    </lineage>
</organism>